<dbReference type="AlphaFoldDB" id="A0A5P8E7K5"/>
<dbReference type="Proteomes" id="UP000249375">
    <property type="component" value="Chromosome"/>
</dbReference>
<dbReference type="Gene3D" id="3.30.910.20">
    <property type="entry name" value="Skp domain"/>
    <property type="match status" value="1"/>
</dbReference>
<keyword evidence="2 4" id="KW-0732">Signal</keyword>
<evidence type="ECO:0000313" key="5">
    <source>
        <dbReference type="EMBL" id="QFQ12953.1"/>
    </source>
</evidence>
<dbReference type="RefSeq" id="WP_111898022.1">
    <property type="nucleotide sequence ID" value="NZ_CP033459.1"/>
</dbReference>
<proteinExistence type="inferred from homology"/>
<keyword evidence="6" id="KW-1185">Reference proteome</keyword>
<protein>
    <submittedName>
        <fullName evidence="5">OmpH family outer membrane protein</fullName>
    </submittedName>
</protein>
<accession>A0A5P8E7K5</accession>
<dbReference type="Pfam" id="PF03938">
    <property type="entry name" value="OmpH"/>
    <property type="match status" value="1"/>
</dbReference>
<evidence type="ECO:0000313" key="6">
    <source>
        <dbReference type="Proteomes" id="UP000249375"/>
    </source>
</evidence>
<name>A0A5P8E7K5_9BACT</name>
<dbReference type="PANTHER" id="PTHR35089:SF1">
    <property type="entry name" value="CHAPERONE PROTEIN SKP"/>
    <property type="match status" value="1"/>
</dbReference>
<evidence type="ECO:0000256" key="3">
    <source>
        <dbReference type="SAM" id="Coils"/>
    </source>
</evidence>
<dbReference type="InterPro" id="IPR024930">
    <property type="entry name" value="Skp_dom_sf"/>
</dbReference>
<dbReference type="SUPFAM" id="SSF111384">
    <property type="entry name" value="OmpH-like"/>
    <property type="match status" value="1"/>
</dbReference>
<keyword evidence="3" id="KW-0175">Coiled coil</keyword>
<feature type="signal peptide" evidence="4">
    <location>
        <begin position="1"/>
        <end position="19"/>
    </location>
</feature>
<comment type="similarity">
    <text evidence="1">Belongs to the Skp family.</text>
</comment>
<dbReference type="GO" id="GO:0005829">
    <property type="term" value="C:cytosol"/>
    <property type="evidence" value="ECO:0007669"/>
    <property type="project" value="TreeGrafter"/>
</dbReference>
<evidence type="ECO:0000256" key="1">
    <source>
        <dbReference type="ARBA" id="ARBA00009091"/>
    </source>
</evidence>
<dbReference type="KEGG" id="alq:C7Y71_007935"/>
<dbReference type="InterPro" id="IPR005632">
    <property type="entry name" value="Chaperone_Skp"/>
</dbReference>
<dbReference type="SMART" id="SM00935">
    <property type="entry name" value="OmpH"/>
    <property type="match status" value="1"/>
</dbReference>
<evidence type="ECO:0000256" key="2">
    <source>
        <dbReference type="ARBA" id="ARBA00022729"/>
    </source>
</evidence>
<feature type="coiled-coil region" evidence="3">
    <location>
        <begin position="34"/>
        <end position="109"/>
    </location>
</feature>
<sequence>MTKKILMLVLLLAPMSLFAQKFAHFSYADVMQSLPDYRKANEELQTIYKQYEKDLTDMQNELKTKYEKYQKEVNESTPPQVVERKQQEINDLQQRLQQADEANTKAFQEEQQKKMQPIIQRIINTVKEVAKEGGYVYLLDVASSQNAGVFINESISEDVTKKIMNKLGITEADIAAGKAAAAAAQGNQ</sequence>
<dbReference type="PANTHER" id="PTHR35089">
    <property type="entry name" value="CHAPERONE PROTEIN SKP"/>
    <property type="match status" value="1"/>
</dbReference>
<organism evidence="5 6">
    <name type="scientific">Pseudoprevotella muciniphila</name>
    <dbReference type="NCBI Taxonomy" id="2133944"/>
    <lineage>
        <taxon>Bacteria</taxon>
        <taxon>Pseudomonadati</taxon>
        <taxon>Bacteroidota</taxon>
        <taxon>Bacteroidia</taxon>
        <taxon>Bacteroidales</taxon>
        <taxon>Prevotellaceae</taxon>
        <taxon>Pseudoprevotella</taxon>
    </lineage>
</organism>
<evidence type="ECO:0000256" key="4">
    <source>
        <dbReference type="SAM" id="SignalP"/>
    </source>
</evidence>
<reference evidence="5 6" key="1">
    <citation type="submission" date="2018-11" db="EMBL/GenBank/DDBJ databases">
        <authorList>
            <person name="Na S.W."/>
            <person name="Baik M."/>
        </authorList>
    </citation>
    <scope>NUCLEOTIDE SEQUENCE [LARGE SCALE GENOMIC DNA]</scope>
    <source>
        <strain evidence="5 6">E39</strain>
    </source>
</reference>
<dbReference type="EMBL" id="CP033459">
    <property type="protein sequence ID" value="QFQ12953.1"/>
    <property type="molecule type" value="Genomic_DNA"/>
</dbReference>
<dbReference type="GO" id="GO:0050821">
    <property type="term" value="P:protein stabilization"/>
    <property type="evidence" value="ECO:0007669"/>
    <property type="project" value="TreeGrafter"/>
</dbReference>
<dbReference type="GO" id="GO:0051082">
    <property type="term" value="F:unfolded protein binding"/>
    <property type="evidence" value="ECO:0007669"/>
    <property type="project" value="InterPro"/>
</dbReference>
<gene>
    <name evidence="5" type="ORF">C7Y71_007935</name>
</gene>
<feature type="chain" id="PRO_5024391376" evidence="4">
    <location>
        <begin position="20"/>
        <end position="188"/>
    </location>
</feature>
<dbReference type="OrthoDB" id="1524711at2"/>